<name>A0ABQ5X6M8_9GAMM</name>
<evidence type="ECO:0000313" key="3">
    <source>
        <dbReference type="Proteomes" id="UP001156627"/>
    </source>
</evidence>
<accession>A0ABQ5X6M8</accession>
<keyword evidence="3" id="KW-1185">Reference proteome</keyword>
<feature type="transmembrane region" description="Helical" evidence="1">
    <location>
        <begin position="88"/>
        <end position="108"/>
    </location>
</feature>
<proteinExistence type="predicted"/>
<feature type="transmembrane region" description="Helical" evidence="1">
    <location>
        <begin position="129"/>
        <end position="151"/>
    </location>
</feature>
<reference evidence="3" key="1">
    <citation type="journal article" date="2019" name="Int. J. Syst. Evol. Microbiol.">
        <title>The Global Catalogue of Microorganisms (GCM) 10K type strain sequencing project: providing services to taxonomists for standard genome sequencing and annotation.</title>
        <authorList>
            <consortium name="The Broad Institute Genomics Platform"/>
            <consortium name="The Broad Institute Genome Sequencing Center for Infectious Disease"/>
            <person name="Wu L."/>
            <person name="Ma J."/>
        </authorList>
    </citation>
    <scope>NUCLEOTIDE SEQUENCE [LARGE SCALE GENOMIC DNA]</scope>
    <source>
        <strain evidence="3">NBRC 111981</strain>
    </source>
</reference>
<evidence type="ECO:0000256" key="1">
    <source>
        <dbReference type="SAM" id="Phobius"/>
    </source>
</evidence>
<organism evidence="2 3">
    <name type="scientific">Dyella flagellata</name>
    <dbReference type="NCBI Taxonomy" id="1867833"/>
    <lineage>
        <taxon>Bacteria</taxon>
        <taxon>Pseudomonadati</taxon>
        <taxon>Pseudomonadota</taxon>
        <taxon>Gammaproteobacteria</taxon>
        <taxon>Lysobacterales</taxon>
        <taxon>Rhodanobacteraceae</taxon>
        <taxon>Dyella</taxon>
    </lineage>
</organism>
<dbReference type="RefSeq" id="WP_284330671.1">
    <property type="nucleotide sequence ID" value="NZ_BSOA01000003.1"/>
</dbReference>
<protein>
    <recommendedName>
        <fullName evidence="4">DUF202 domain-containing protein</fullName>
    </recommendedName>
</protein>
<comment type="caution">
    <text evidence="2">The sequence shown here is derived from an EMBL/GenBank/DDBJ whole genome shotgun (WGS) entry which is preliminary data.</text>
</comment>
<keyword evidence="1" id="KW-0472">Membrane</keyword>
<keyword evidence="1" id="KW-0812">Transmembrane</keyword>
<dbReference type="Proteomes" id="UP001156627">
    <property type="component" value="Unassembled WGS sequence"/>
</dbReference>
<dbReference type="EMBL" id="BSOA01000003">
    <property type="protein sequence ID" value="GLQ87245.1"/>
    <property type="molecule type" value="Genomic_DNA"/>
</dbReference>
<keyword evidence="1" id="KW-1133">Transmembrane helix</keyword>
<gene>
    <name evidence="2" type="ORF">GCM10007898_08110</name>
</gene>
<evidence type="ECO:0000313" key="2">
    <source>
        <dbReference type="EMBL" id="GLQ87245.1"/>
    </source>
</evidence>
<evidence type="ECO:0008006" key="4">
    <source>
        <dbReference type="Google" id="ProtNLM"/>
    </source>
</evidence>
<sequence>MPNLTEKTDNAINSIAAEFVSFPAPNGMTQEQWEAQVRGKLDALKQTLEEQHSKAVLAKSLLDTLKYFSLGAAYAAAGAKLFKNHHQGIAIIALLIGLAIAMAALFVLADVLDQENNKARTKRSERVALGWAIAFTVLGIGACLAVIWTFVGL</sequence>